<dbReference type="PANTHER" id="PTHR42695">
    <property type="entry name" value="GLUTAMINE AMIDOTRANSFERASE YLR126C-RELATED"/>
    <property type="match status" value="1"/>
</dbReference>
<dbReference type="GO" id="GO:0005829">
    <property type="term" value="C:cytosol"/>
    <property type="evidence" value="ECO:0007669"/>
    <property type="project" value="TreeGrafter"/>
</dbReference>
<dbReference type="EMBL" id="JACNJZ010000126">
    <property type="protein sequence ID" value="MBC8318074.1"/>
    <property type="molecule type" value="Genomic_DNA"/>
</dbReference>
<accession>A0A8J6NDN2</accession>
<protein>
    <submittedName>
        <fullName evidence="2">Type 1 glutamine amidotransferase</fullName>
    </submittedName>
</protein>
<reference evidence="2 3" key="1">
    <citation type="submission" date="2020-08" db="EMBL/GenBank/DDBJ databases">
        <title>Bridging the membrane lipid divide: bacteria of the FCB group superphylum have the potential to synthesize archaeal ether lipids.</title>
        <authorList>
            <person name="Villanueva L."/>
            <person name="Von Meijenfeldt F.A.B."/>
            <person name="Westbye A.B."/>
            <person name="Yadav S."/>
            <person name="Hopmans E.C."/>
            <person name="Dutilh B.E."/>
            <person name="Sinninghe Damste J.S."/>
        </authorList>
    </citation>
    <scope>NUCLEOTIDE SEQUENCE [LARGE SCALE GENOMIC DNA]</scope>
    <source>
        <strain evidence="2">NIOZ-UU47</strain>
    </source>
</reference>
<evidence type="ECO:0000259" key="1">
    <source>
        <dbReference type="Pfam" id="PF00117"/>
    </source>
</evidence>
<evidence type="ECO:0000313" key="3">
    <source>
        <dbReference type="Proteomes" id="UP000614424"/>
    </source>
</evidence>
<dbReference type="AlphaFoldDB" id="A0A8J6NDN2"/>
<name>A0A8J6NDN2_9BACT</name>
<keyword evidence="2" id="KW-0315">Glutamine amidotransferase</keyword>
<dbReference type="InterPro" id="IPR044992">
    <property type="entry name" value="ChyE-like"/>
</dbReference>
<dbReference type="InterPro" id="IPR029062">
    <property type="entry name" value="Class_I_gatase-like"/>
</dbReference>
<sequence>MTKHICVFQHIDWEGPGQHLQTAALKWNAHLDIIKVWKEPVPSLSGYDAMIILGGGPNVNQEEAFPFLRDEKKAIRTWLNSDRPCLGICLGHQLIADALGARVAPNFCHSVGFINGHLTGNGRKHPVLKGVDPHPALFKWHGYAVIPPVPRHFHILATSAECQVEAFSIADRPHILGMQFDNHAADPDDVALWLAKDSTWLSSIAGKPVNNSHILKDAEKYNRQIKQDFHIIFANFIAMT</sequence>
<proteinExistence type="predicted"/>
<dbReference type="Pfam" id="PF00117">
    <property type="entry name" value="GATase"/>
    <property type="match status" value="1"/>
</dbReference>
<dbReference type="CDD" id="cd01741">
    <property type="entry name" value="GATase1_1"/>
    <property type="match status" value="1"/>
</dbReference>
<dbReference type="Proteomes" id="UP000614424">
    <property type="component" value="Unassembled WGS sequence"/>
</dbReference>
<dbReference type="PROSITE" id="PS51273">
    <property type="entry name" value="GATASE_TYPE_1"/>
    <property type="match status" value="1"/>
</dbReference>
<dbReference type="Gene3D" id="3.40.50.880">
    <property type="match status" value="1"/>
</dbReference>
<dbReference type="SUPFAM" id="SSF52317">
    <property type="entry name" value="Class I glutamine amidotransferase-like"/>
    <property type="match status" value="1"/>
</dbReference>
<organism evidence="2 3">
    <name type="scientific">Candidatus Desulfobia pelagia</name>
    <dbReference type="NCBI Taxonomy" id="2841692"/>
    <lineage>
        <taxon>Bacteria</taxon>
        <taxon>Pseudomonadati</taxon>
        <taxon>Thermodesulfobacteriota</taxon>
        <taxon>Desulfobulbia</taxon>
        <taxon>Desulfobulbales</taxon>
        <taxon>Desulfobulbaceae</taxon>
        <taxon>Candidatus Desulfobia</taxon>
    </lineage>
</organism>
<dbReference type="InterPro" id="IPR017926">
    <property type="entry name" value="GATASE"/>
</dbReference>
<feature type="domain" description="Glutamine amidotransferase" evidence="1">
    <location>
        <begin position="44"/>
        <end position="180"/>
    </location>
</feature>
<dbReference type="PANTHER" id="PTHR42695:SF5">
    <property type="entry name" value="GLUTAMINE AMIDOTRANSFERASE YLR126C-RELATED"/>
    <property type="match status" value="1"/>
</dbReference>
<comment type="caution">
    <text evidence="2">The sequence shown here is derived from an EMBL/GenBank/DDBJ whole genome shotgun (WGS) entry which is preliminary data.</text>
</comment>
<evidence type="ECO:0000313" key="2">
    <source>
        <dbReference type="EMBL" id="MBC8318074.1"/>
    </source>
</evidence>
<gene>
    <name evidence="2" type="ORF">H8E41_09215</name>
</gene>